<sequence length="158" mass="17080">MHIEIYQADRAALLPLFVLADDSPTQIAFYIALGEVLVARDGDAVIGHAQIIETDEVGVFELKSMAVSQARQGEGIGRALTEAAVVFCGERHGRRLVVSTAAADTGNLRFYQLQGFRMERIVRDAFGPASGYAEGLLVDGIPLCDQVFLDRDLEVGGK</sequence>
<dbReference type="InterPro" id="IPR016181">
    <property type="entry name" value="Acyl_CoA_acyltransferase"/>
</dbReference>
<dbReference type="InterPro" id="IPR000182">
    <property type="entry name" value="GNAT_dom"/>
</dbReference>
<accession>A0ABV2D5Y3</accession>
<comment type="caution">
    <text evidence="3">The sequence shown here is derived from an EMBL/GenBank/DDBJ whole genome shotgun (WGS) entry which is preliminary data.</text>
</comment>
<dbReference type="Gene3D" id="3.40.630.30">
    <property type="match status" value="1"/>
</dbReference>
<gene>
    <name evidence="3" type="ORF">ABVQ20_00430</name>
</gene>
<evidence type="ECO:0000313" key="4">
    <source>
        <dbReference type="Proteomes" id="UP001548832"/>
    </source>
</evidence>
<dbReference type="PANTHER" id="PTHR13947:SF37">
    <property type="entry name" value="LD18367P"/>
    <property type="match status" value="1"/>
</dbReference>
<dbReference type="InterPro" id="IPR050769">
    <property type="entry name" value="NAT_camello-type"/>
</dbReference>
<dbReference type="PROSITE" id="PS51186">
    <property type="entry name" value="GNAT"/>
    <property type="match status" value="1"/>
</dbReference>
<dbReference type="Pfam" id="PF00583">
    <property type="entry name" value="Acetyltransf_1"/>
    <property type="match status" value="1"/>
</dbReference>
<protein>
    <submittedName>
        <fullName evidence="3">GNAT family N-acetyltransferase</fullName>
    </submittedName>
</protein>
<evidence type="ECO:0000256" key="1">
    <source>
        <dbReference type="ARBA" id="ARBA00022679"/>
    </source>
</evidence>
<keyword evidence="1" id="KW-0808">Transferase</keyword>
<dbReference type="RefSeq" id="WP_354457529.1">
    <property type="nucleotide sequence ID" value="NZ_JBEWSZ010000001.1"/>
</dbReference>
<feature type="domain" description="N-acetyltransferase" evidence="2">
    <location>
        <begin position="1"/>
        <end position="139"/>
    </location>
</feature>
<dbReference type="SUPFAM" id="SSF55729">
    <property type="entry name" value="Acyl-CoA N-acyltransferases (Nat)"/>
    <property type="match status" value="1"/>
</dbReference>
<proteinExistence type="predicted"/>
<name>A0ABV2D5Y3_9HYPH</name>
<dbReference type="CDD" id="cd04301">
    <property type="entry name" value="NAT_SF"/>
    <property type="match status" value="1"/>
</dbReference>
<evidence type="ECO:0000313" key="3">
    <source>
        <dbReference type="EMBL" id="MET2825435.1"/>
    </source>
</evidence>
<dbReference type="Proteomes" id="UP001548832">
    <property type="component" value="Unassembled WGS sequence"/>
</dbReference>
<dbReference type="PANTHER" id="PTHR13947">
    <property type="entry name" value="GNAT FAMILY N-ACETYLTRANSFERASE"/>
    <property type="match status" value="1"/>
</dbReference>
<keyword evidence="4" id="KW-1185">Reference proteome</keyword>
<reference evidence="3 4" key="1">
    <citation type="submission" date="2024-06" db="EMBL/GenBank/DDBJ databases">
        <authorList>
            <person name="Kim D.-U."/>
        </authorList>
    </citation>
    <scope>NUCLEOTIDE SEQUENCE [LARGE SCALE GENOMIC DNA]</scope>
    <source>
        <strain evidence="3 4">KACC15460</strain>
    </source>
</reference>
<organism evidence="3 4">
    <name type="scientific">Mesorhizobium shangrilense</name>
    <dbReference type="NCBI Taxonomy" id="460060"/>
    <lineage>
        <taxon>Bacteria</taxon>
        <taxon>Pseudomonadati</taxon>
        <taxon>Pseudomonadota</taxon>
        <taxon>Alphaproteobacteria</taxon>
        <taxon>Hyphomicrobiales</taxon>
        <taxon>Phyllobacteriaceae</taxon>
        <taxon>Mesorhizobium</taxon>
    </lineage>
</organism>
<dbReference type="EMBL" id="JBEWSZ010000001">
    <property type="protein sequence ID" value="MET2825435.1"/>
    <property type="molecule type" value="Genomic_DNA"/>
</dbReference>
<evidence type="ECO:0000259" key="2">
    <source>
        <dbReference type="PROSITE" id="PS51186"/>
    </source>
</evidence>